<evidence type="ECO:0000313" key="4">
    <source>
        <dbReference type="EMBL" id="MDQ8207836.1"/>
    </source>
</evidence>
<name>A0ABU1AUJ2_9BACT</name>
<keyword evidence="2" id="KW-1133">Transmembrane helix</keyword>
<sequence length="217" mass="23334">MKKTLLIVSYFVLLVLGVLVLLPAFADQAQLLAYAVIAVAAVGCVLALTLNTAAAVSEPTATPASEPVAPVAPETKQPDLQKIPQQNSEVQVAQLLTLLQEKGRFLDFVMDDIKSYPDAQIAAAARFVHQGCQQVMQHNFTIEPVASVAENQPITLEAAFDRNEYRLSGKVDGEPPYSGVLKHKGWKTRAVSLPKVLGARAEAQGTHLLVAAEVEVR</sequence>
<dbReference type="InterPro" id="IPR021212">
    <property type="entry name" value="DUF2760"/>
</dbReference>
<feature type="transmembrane region" description="Helical" evidence="2">
    <location>
        <begin position="36"/>
        <end position="56"/>
    </location>
</feature>
<evidence type="ECO:0000313" key="5">
    <source>
        <dbReference type="Proteomes" id="UP001225316"/>
    </source>
</evidence>
<keyword evidence="5" id="KW-1185">Reference proteome</keyword>
<accession>A0ABU1AUJ2</accession>
<comment type="caution">
    <text evidence="4">The sequence shown here is derived from an EMBL/GenBank/DDBJ whole genome shotgun (WGS) entry which is preliminary data.</text>
</comment>
<keyword evidence="2" id="KW-0472">Membrane</keyword>
<feature type="compositionally biased region" description="Low complexity" evidence="1">
    <location>
        <begin position="61"/>
        <end position="75"/>
    </location>
</feature>
<dbReference type="RefSeq" id="WP_308950142.1">
    <property type="nucleotide sequence ID" value="NZ_JARXHW010000020.1"/>
</dbReference>
<proteinExistence type="predicted"/>
<evidence type="ECO:0000256" key="2">
    <source>
        <dbReference type="SAM" id="Phobius"/>
    </source>
</evidence>
<dbReference type="Proteomes" id="UP001225316">
    <property type="component" value="Unassembled WGS sequence"/>
</dbReference>
<reference evidence="4 5" key="1">
    <citation type="submission" date="2023-04" db="EMBL/GenBank/DDBJ databases">
        <title>A novel bacteria isolated from coastal sediment.</title>
        <authorList>
            <person name="Liu X.-J."/>
            <person name="Du Z.-J."/>
        </authorList>
    </citation>
    <scope>NUCLEOTIDE SEQUENCE [LARGE SCALE GENOMIC DNA]</scope>
    <source>
        <strain evidence="4 5">SDUM461003</strain>
    </source>
</reference>
<dbReference type="EMBL" id="JARXHW010000020">
    <property type="protein sequence ID" value="MDQ8207836.1"/>
    <property type="molecule type" value="Genomic_DNA"/>
</dbReference>
<protein>
    <submittedName>
        <fullName evidence="4">DUF2760 domain-containing protein</fullName>
    </submittedName>
</protein>
<feature type="domain" description="DUF2760" evidence="3">
    <location>
        <begin position="92"/>
        <end position="215"/>
    </location>
</feature>
<keyword evidence="2" id="KW-0812">Transmembrane</keyword>
<evidence type="ECO:0000259" key="3">
    <source>
        <dbReference type="Pfam" id="PF10816"/>
    </source>
</evidence>
<feature type="region of interest" description="Disordered" evidence="1">
    <location>
        <begin position="61"/>
        <end position="85"/>
    </location>
</feature>
<organism evidence="4 5">
    <name type="scientific">Thalassobacterium maritimum</name>
    <dbReference type="NCBI Taxonomy" id="3041265"/>
    <lineage>
        <taxon>Bacteria</taxon>
        <taxon>Pseudomonadati</taxon>
        <taxon>Verrucomicrobiota</taxon>
        <taxon>Opitutia</taxon>
        <taxon>Puniceicoccales</taxon>
        <taxon>Coraliomargaritaceae</taxon>
        <taxon>Thalassobacterium</taxon>
    </lineage>
</organism>
<dbReference type="Pfam" id="PF10816">
    <property type="entry name" value="DUF2760"/>
    <property type="match status" value="1"/>
</dbReference>
<evidence type="ECO:0000256" key="1">
    <source>
        <dbReference type="SAM" id="MobiDB-lite"/>
    </source>
</evidence>
<gene>
    <name evidence="4" type="ORF">QEH52_09960</name>
</gene>